<accession>A0A166MLT2</accession>
<dbReference type="AlphaFoldDB" id="A0A166MLT2"/>
<reference evidence="1 2" key="1">
    <citation type="journal article" date="2016" name="Mol. Biol. Evol.">
        <title>Comparative Genomics of Early-Diverging Mushroom-Forming Fungi Provides Insights into the Origins of Lignocellulose Decay Capabilities.</title>
        <authorList>
            <person name="Nagy L.G."/>
            <person name="Riley R."/>
            <person name="Tritt A."/>
            <person name="Adam C."/>
            <person name="Daum C."/>
            <person name="Floudas D."/>
            <person name="Sun H."/>
            <person name="Yadav J.S."/>
            <person name="Pangilinan J."/>
            <person name="Larsson K.H."/>
            <person name="Matsuura K."/>
            <person name="Barry K."/>
            <person name="Labutti K."/>
            <person name="Kuo R."/>
            <person name="Ohm R.A."/>
            <person name="Bhattacharya S.S."/>
            <person name="Shirouzu T."/>
            <person name="Yoshinaga Y."/>
            <person name="Martin F.M."/>
            <person name="Grigoriev I.V."/>
            <person name="Hibbett D.S."/>
        </authorList>
    </citation>
    <scope>NUCLEOTIDE SEQUENCE [LARGE SCALE GENOMIC DNA]</scope>
    <source>
        <strain evidence="1 2">HHB12029</strain>
    </source>
</reference>
<dbReference type="InParanoid" id="A0A166MLT2"/>
<dbReference type="OrthoDB" id="2682612at2759"/>
<dbReference type="Proteomes" id="UP000077266">
    <property type="component" value="Unassembled WGS sequence"/>
</dbReference>
<protein>
    <submittedName>
        <fullName evidence="1">Uncharacterized protein</fullName>
    </submittedName>
</protein>
<proteinExistence type="predicted"/>
<keyword evidence="2" id="KW-1185">Reference proteome</keyword>
<name>A0A166MLT2_EXIGL</name>
<dbReference type="EMBL" id="KV427069">
    <property type="protein sequence ID" value="KZV78173.1"/>
    <property type="molecule type" value="Genomic_DNA"/>
</dbReference>
<feature type="non-terminal residue" evidence="1">
    <location>
        <position position="189"/>
    </location>
</feature>
<evidence type="ECO:0000313" key="1">
    <source>
        <dbReference type="EMBL" id="KZV78173.1"/>
    </source>
</evidence>
<gene>
    <name evidence="1" type="ORF">EXIGLDRAFT_595025</name>
</gene>
<sequence>RTPVRGGGAPPRHLIALSLYGQRWILLNRAQRDRVRTAEAHQYKWLNRLSLHAVFSSHCLKTVRLSDPSSTLQPCTACWSVKSLKAFKNALRHETPDEENLKFVPHEYREKELGDLYLRYHGLAGLVKTVRIPYFFVAKMLSDFARGVLSGVYKDHEVLLGAIKAIVTTKQRDAQGKSMRGMQYPSAFD</sequence>
<evidence type="ECO:0000313" key="2">
    <source>
        <dbReference type="Proteomes" id="UP000077266"/>
    </source>
</evidence>
<feature type="non-terminal residue" evidence="1">
    <location>
        <position position="1"/>
    </location>
</feature>
<organism evidence="1 2">
    <name type="scientific">Exidia glandulosa HHB12029</name>
    <dbReference type="NCBI Taxonomy" id="1314781"/>
    <lineage>
        <taxon>Eukaryota</taxon>
        <taxon>Fungi</taxon>
        <taxon>Dikarya</taxon>
        <taxon>Basidiomycota</taxon>
        <taxon>Agaricomycotina</taxon>
        <taxon>Agaricomycetes</taxon>
        <taxon>Auriculariales</taxon>
        <taxon>Exidiaceae</taxon>
        <taxon>Exidia</taxon>
    </lineage>
</organism>